<dbReference type="OrthoDB" id="555504at2"/>
<keyword evidence="2" id="KW-1185">Reference proteome</keyword>
<dbReference type="SUPFAM" id="SSF52091">
    <property type="entry name" value="SpoIIaa-like"/>
    <property type="match status" value="1"/>
</dbReference>
<dbReference type="Proteomes" id="UP000287198">
    <property type="component" value="Unassembled WGS sequence"/>
</dbReference>
<dbReference type="InterPro" id="IPR021866">
    <property type="entry name" value="SpoIIAA-like"/>
</dbReference>
<evidence type="ECO:0000313" key="1">
    <source>
        <dbReference type="EMBL" id="RUO52814.1"/>
    </source>
</evidence>
<dbReference type="InterPro" id="IPR038396">
    <property type="entry name" value="SpoIIAA-like_sf"/>
</dbReference>
<dbReference type="AlphaFoldDB" id="A0A432XW20"/>
<accession>A0A432XW20</accession>
<dbReference type="InterPro" id="IPR036513">
    <property type="entry name" value="STAS_dom_sf"/>
</dbReference>
<reference evidence="2" key="1">
    <citation type="journal article" date="2018" name="Front. Microbiol.">
        <title>Genome-Based Analysis Reveals the Taxonomy and Diversity of the Family Idiomarinaceae.</title>
        <authorList>
            <person name="Liu Y."/>
            <person name="Lai Q."/>
            <person name="Shao Z."/>
        </authorList>
    </citation>
    <scope>NUCLEOTIDE SEQUENCE [LARGE SCALE GENOMIC DNA]</scope>
    <source>
        <strain evidence="2">BH195</strain>
    </source>
</reference>
<name>A0A432XW20_9GAMM</name>
<organism evidence="1 2">
    <name type="scientific">Pseudidiomarina halophila</name>
    <dbReference type="NCBI Taxonomy" id="1449799"/>
    <lineage>
        <taxon>Bacteria</taxon>
        <taxon>Pseudomonadati</taxon>
        <taxon>Pseudomonadota</taxon>
        <taxon>Gammaproteobacteria</taxon>
        <taxon>Alteromonadales</taxon>
        <taxon>Idiomarinaceae</taxon>
        <taxon>Pseudidiomarina</taxon>
    </lineage>
</organism>
<sequence length="118" mass="13657">MIDILDSDKENLIAVKFTGKATQQDMKRIHALIDGIVEKDLKVDFYLEFHDFHGYEMKGLWEDLKIDAAHFKDYGKMALVGDKKWLENAAKATDFFTSSEVRYFSLDDKKSAKEWLSG</sequence>
<dbReference type="Pfam" id="PF11964">
    <property type="entry name" value="SpoIIAA-like"/>
    <property type="match status" value="1"/>
</dbReference>
<gene>
    <name evidence="1" type="ORF">CWI69_07155</name>
</gene>
<dbReference type="Gene3D" id="3.40.50.10600">
    <property type="entry name" value="SpoIIaa-like domains"/>
    <property type="match status" value="1"/>
</dbReference>
<protein>
    <submittedName>
        <fullName evidence="1">STAS/SEC14 domain-containing protein</fullName>
    </submittedName>
</protein>
<comment type="caution">
    <text evidence="1">The sequence shown here is derived from an EMBL/GenBank/DDBJ whole genome shotgun (WGS) entry which is preliminary data.</text>
</comment>
<dbReference type="EMBL" id="PIPW01000002">
    <property type="protein sequence ID" value="RUO52814.1"/>
    <property type="molecule type" value="Genomic_DNA"/>
</dbReference>
<evidence type="ECO:0000313" key="2">
    <source>
        <dbReference type="Proteomes" id="UP000287198"/>
    </source>
</evidence>
<dbReference type="RefSeq" id="WP_126763297.1">
    <property type="nucleotide sequence ID" value="NZ_JBHLTZ010000012.1"/>
</dbReference>
<proteinExistence type="predicted"/>